<dbReference type="EMBL" id="FN648402">
    <property type="protein sequence ID" value="CBJ30913.1"/>
    <property type="molecule type" value="Genomic_DNA"/>
</dbReference>
<dbReference type="InParanoid" id="D7FRX2"/>
<name>D7FRX2_ECTSI</name>
<protein>
    <submittedName>
        <fullName evidence="2">Uncharacterized protein</fullName>
    </submittedName>
</protein>
<sequence length="55" mass="6366">MDAERAAREALAEAKRVGLRQGFMTFLDNRRCAQSAAARAKDHDRTRKLRRSIHR</sequence>
<proteinExistence type="predicted"/>
<evidence type="ECO:0000313" key="3">
    <source>
        <dbReference type="Proteomes" id="UP000002630"/>
    </source>
</evidence>
<keyword evidence="3" id="KW-1185">Reference proteome</keyword>
<dbReference type="Proteomes" id="UP000002630">
    <property type="component" value="Linkage Group LG09"/>
</dbReference>
<feature type="region of interest" description="Disordered" evidence="1">
    <location>
        <begin position="36"/>
        <end position="55"/>
    </location>
</feature>
<dbReference type="AlphaFoldDB" id="D7FRX2"/>
<gene>
    <name evidence="2" type="ORF">Esi_0223_0016</name>
</gene>
<reference evidence="2 3" key="1">
    <citation type="journal article" date="2010" name="Nature">
        <title>The Ectocarpus genome and the independent evolution of multicellularity in brown algae.</title>
        <authorList>
            <person name="Cock J.M."/>
            <person name="Sterck L."/>
            <person name="Rouze P."/>
            <person name="Scornet D."/>
            <person name="Allen A.E."/>
            <person name="Amoutzias G."/>
            <person name="Anthouard V."/>
            <person name="Artiguenave F."/>
            <person name="Aury J.M."/>
            <person name="Badger J.H."/>
            <person name="Beszteri B."/>
            <person name="Billiau K."/>
            <person name="Bonnet E."/>
            <person name="Bothwell J.H."/>
            <person name="Bowler C."/>
            <person name="Boyen C."/>
            <person name="Brownlee C."/>
            <person name="Carrano C.J."/>
            <person name="Charrier B."/>
            <person name="Cho G.Y."/>
            <person name="Coelho S.M."/>
            <person name="Collen J."/>
            <person name="Corre E."/>
            <person name="Da Silva C."/>
            <person name="Delage L."/>
            <person name="Delaroque N."/>
            <person name="Dittami S.M."/>
            <person name="Doulbeau S."/>
            <person name="Elias M."/>
            <person name="Farnham G."/>
            <person name="Gachon C.M."/>
            <person name="Gschloessl B."/>
            <person name="Heesch S."/>
            <person name="Jabbari K."/>
            <person name="Jubin C."/>
            <person name="Kawai H."/>
            <person name="Kimura K."/>
            <person name="Kloareg B."/>
            <person name="Kupper F.C."/>
            <person name="Lang D."/>
            <person name="Le Bail A."/>
            <person name="Leblanc C."/>
            <person name="Lerouge P."/>
            <person name="Lohr M."/>
            <person name="Lopez P.J."/>
            <person name="Martens C."/>
            <person name="Maumus F."/>
            <person name="Michel G."/>
            <person name="Miranda-Saavedra D."/>
            <person name="Morales J."/>
            <person name="Moreau H."/>
            <person name="Motomura T."/>
            <person name="Nagasato C."/>
            <person name="Napoli C.A."/>
            <person name="Nelson D.R."/>
            <person name="Nyvall-Collen P."/>
            <person name="Peters A.F."/>
            <person name="Pommier C."/>
            <person name="Potin P."/>
            <person name="Poulain J."/>
            <person name="Quesneville H."/>
            <person name="Read B."/>
            <person name="Rensing S.A."/>
            <person name="Ritter A."/>
            <person name="Rousvoal S."/>
            <person name="Samanta M."/>
            <person name="Samson G."/>
            <person name="Schroeder D.C."/>
            <person name="Segurens B."/>
            <person name="Strittmatter M."/>
            <person name="Tonon T."/>
            <person name="Tregear J.W."/>
            <person name="Valentin K."/>
            <person name="von Dassow P."/>
            <person name="Yamagishi T."/>
            <person name="Van de Peer Y."/>
            <person name="Wincker P."/>
        </authorList>
    </citation>
    <scope>NUCLEOTIDE SEQUENCE [LARGE SCALE GENOMIC DNA]</scope>
    <source>
        <strain evidence="3">Ec32 / CCAP1310/4</strain>
    </source>
</reference>
<dbReference type="EMBL" id="FN649734">
    <property type="protein sequence ID" value="CBJ30913.1"/>
    <property type="molecule type" value="Genomic_DNA"/>
</dbReference>
<evidence type="ECO:0000256" key="1">
    <source>
        <dbReference type="SAM" id="MobiDB-lite"/>
    </source>
</evidence>
<feature type="compositionally biased region" description="Basic residues" evidence="1">
    <location>
        <begin position="46"/>
        <end position="55"/>
    </location>
</feature>
<organism evidence="2 3">
    <name type="scientific">Ectocarpus siliculosus</name>
    <name type="common">Brown alga</name>
    <name type="synonym">Conferva siliculosa</name>
    <dbReference type="NCBI Taxonomy" id="2880"/>
    <lineage>
        <taxon>Eukaryota</taxon>
        <taxon>Sar</taxon>
        <taxon>Stramenopiles</taxon>
        <taxon>Ochrophyta</taxon>
        <taxon>PX clade</taxon>
        <taxon>Phaeophyceae</taxon>
        <taxon>Ectocarpales</taxon>
        <taxon>Ectocarpaceae</taxon>
        <taxon>Ectocarpus</taxon>
    </lineage>
</organism>
<accession>D7FRX2</accession>
<evidence type="ECO:0000313" key="2">
    <source>
        <dbReference type="EMBL" id="CBJ30913.1"/>
    </source>
</evidence>